<dbReference type="RefSeq" id="WP_137331103.1">
    <property type="nucleotide sequence ID" value="NZ_CP040077.1"/>
</dbReference>
<sequence length="83" mass="9501">MKTMRDMSLRCQVEKWLAPAPAATVHVTDFGRTRWSGTRYACVETSSWGGTRALFFFRHHDGTWWVFPPAANSRKLTAERIGV</sequence>
<evidence type="ECO:0000313" key="2">
    <source>
        <dbReference type="Proteomes" id="UP000298656"/>
    </source>
</evidence>
<name>A0A4P8IKB3_9BURK</name>
<dbReference type="EMBL" id="CP040077">
    <property type="protein sequence ID" value="QCP48261.1"/>
    <property type="molecule type" value="Genomic_DNA"/>
</dbReference>
<protein>
    <submittedName>
        <fullName evidence="1">Uncharacterized protein</fullName>
    </submittedName>
</protein>
<keyword evidence="2" id="KW-1185">Reference proteome</keyword>
<evidence type="ECO:0000313" key="1">
    <source>
        <dbReference type="EMBL" id="QCP48261.1"/>
    </source>
</evidence>
<organism evidence="1 2">
    <name type="scientific">Trinickia violacea</name>
    <dbReference type="NCBI Taxonomy" id="2571746"/>
    <lineage>
        <taxon>Bacteria</taxon>
        <taxon>Pseudomonadati</taxon>
        <taxon>Pseudomonadota</taxon>
        <taxon>Betaproteobacteria</taxon>
        <taxon>Burkholderiales</taxon>
        <taxon>Burkholderiaceae</taxon>
        <taxon>Trinickia</taxon>
    </lineage>
</organism>
<reference evidence="1 2" key="1">
    <citation type="submission" date="2019-05" db="EMBL/GenBank/DDBJ databases">
        <title>Burkholderia sp. DHOD12, isolated from subtropical forest soil.</title>
        <authorList>
            <person name="Gao Z.-H."/>
            <person name="Qiu L.-H."/>
        </authorList>
    </citation>
    <scope>NUCLEOTIDE SEQUENCE [LARGE SCALE GENOMIC DNA]</scope>
    <source>
        <strain evidence="1 2">DHOD12</strain>
    </source>
</reference>
<dbReference type="KEGG" id="tvl:FAZ95_03060"/>
<gene>
    <name evidence="1" type="ORF">FAZ95_03060</name>
</gene>
<proteinExistence type="predicted"/>
<dbReference type="Proteomes" id="UP000298656">
    <property type="component" value="Chromosome 1"/>
</dbReference>
<accession>A0A4P8IKB3</accession>
<dbReference type="OrthoDB" id="8926609at2"/>
<dbReference type="AlphaFoldDB" id="A0A4P8IKB3"/>